<dbReference type="eggNOG" id="ENOG502ZCAZ">
    <property type="taxonomic scope" value="Bacteria"/>
</dbReference>
<name>I8UAD9_9BACL</name>
<evidence type="ECO:0008006" key="3">
    <source>
        <dbReference type="Google" id="ProtNLM"/>
    </source>
</evidence>
<proteinExistence type="predicted"/>
<dbReference type="Pfam" id="PF16887">
    <property type="entry name" value="DUF5081"/>
    <property type="match status" value="1"/>
</dbReference>
<dbReference type="RefSeq" id="WP_007203837.1">
    <property type="nucleotide sequence ID" value="NZ_AKKV01000046.1"/>
</dbReference>
<evidence type="ECO:0000313" key="2">
    <source>
        <dbReference type="Proteomes" id="UP000004080"/>
    </source>
</evidence>
<evidence type="ECO:0000313" key="1">
    <source>
        <dbReference type="EMBL" id="EIT83778.1"/>
    </source>
</evidence>
<dbReference type="PATRIC" id="fig|1196324.3.peg.3838"/>
<accession>I8UAD9</accession>
<dbReference type="STRING" id="1196324.A374_18851"/>
<comment type="caution">
    <text evidence="1">The sequence shown here is derived from an EMBL/GenBank/DDBJ whole genome shotgun (WGS) entry which is preliminary data.</text>
</comment>
<dbReference type="Proteomes" id="UP000004080">
    <property type="component" value="Unassembled WGS sequence"/>
</dbReference>
<sequence length="243" mass="28752">MSEAIDYFTGSELYLLANAFDGTVLFGLPEKAYYQLRGEEEFKQAHARLVEKGIITAETALTDAGALVIQALELYYKTIKYVRINNLMIAFDEENKNRCIVLSELEEGEVYRLRVTTKAYLLKALFGIFPLLLREPPKEEETFLKKELSYQDRLAVEEEYVDHTILNMESFHLTAKPQTMTNSAFYQQWLIFEKDENVIMSDVVQKKYYRASQYWLLKVLYDELEIPYKGAEWYERDRQRWQH</sequence>
<protein>
    <recommendedName>
        <fullName evidence="3">DUF5081 domain-containing protein</fullName>
    </recommendedName>
</protein>
<dbReference type="OrthoDB" id="2339813at2"/>
<reference evidence="1 2" key="1">
    <citation type="journal article" date="2012" name="J. Bacteriol.">
        <title>Genome of Bacillus macauensis ZFHKF-1, a Long-Chain-Forming Bacterium.</title>
        <authorList>
            <person name="Cai L."/>
            <person name="Zhang T."/>
        </authorList>
    </citation>
    <scope>NUCLEOTIDE SEQUENCE [LARGE SCALE GENOMIC DNA]</scope>
    <source>
        <strain evidence="1 2">ZFHKF-1</strain>
    </source>
</reference>
<gene>
    <name evidence="1" type="ORF">A374_18851</name>
</gene>
<dbReference type="AlphaFoldDB" id="I8UAD9"/>
<dbReference type="EMBL" id="AKKV01000046">
    <property type="protein sequence ID" value="EIT83778.1"/>
    <property type="molecule type" value="Genomic_DNA"/>
</dbReference>
<keyword evidence="2" id="KW-1185">Reference proteome</keyword>
<dbReference type="InterPro" id="IPR031682">
    <property type="entry name" value="EsaE"/>
</dbReference>
<organism evidence="1 2">
    <name type="scientific">Fictibacillus macauensis ZFHKF-1</name>
    <dbReference type="NCBI Taxonomy" id="1196324"/>
    <lineage>
        <taxon>Bacteria</taxon>
        <taxon>Bacillati</taxon>
        <taxon>Bacillota</taxon>
        <taxon>Bacilli</taxon>
        <taxon>Bacillales</taxon>
        <taxon>Fictibacillaceae</taxon>
        <taxon>Fictibacillus</taxon>
    </lineage>
</organism>